<dbReference type="PANTHER" id="PTHR43000">
    <property type="entry name" value="DTDP-D-GLUCOSE 4,6-DEHYDRATASE-RELATED"/>
    <property type="match status" value="1"/>
</dbReference>
<dbReference type="InterPro" id="IPR036291">
    <property type="entry name" value="NAD(P)-bd_dom_sf"/>
</dbReference>
<evidence type="ECO:0000256" key="2">
    <source>
        <dbReference type="ARBA" id="ARBA00007637"/>
    </source>
</evidence>
<dbReference type="EMBL" id="LVJN01000021">
    <property type="protein sequence ID" value="OSM00079.1"/>
    <property type="molecule type" value="Genomic_DNA"/>
</dbReference>
<reference evidence="4 5" key="1">
    <citation type="journal article" date="2016" name="BMC Genomics">
        <title>Combined genomic and structural analyses of a cultured magnetotactic bacterium reveals its niche adaptation to a dynamic environment.</title>
        <authorList>
            <person name="Araujo A.C."/>
            <person name="Morillo V."/>
            <person name="Cypriano J."/>
            <person name="Teixeira L.C."/>
            <person name="Leao P."/>
            <person name="Lyra S."/>
            <person name="Almeida L.G."/>
            <person name="Bazylinski D.A."/>
            <person name="Vasconcellos A.T."/>
            <person name="Abreu F."/>
            <person name="Lins U."/>
        </authorList>
    </citation>
    <scope>NUCLEOTIDE SEQUENCE [LARGE SCALE GENOMIC DNA]</scope>
    <source>
        <strain evidence="4 5">IT-1</strain>
    </source>
</reference>
<dbReference type="SUPFAM" id="SSF51735">
    <property type="entry name" value="NAD(P)-binding Rossmann-fold domains"/>
    <property type="match status" value="1"/>
</dbReference>
<comment type="caution">
    <text evidence="4">The sequence shown here is derived from an EMBL/GenBank/DDBJ whole genome shotgun (WGS) entry which is preliminary data.</text>
</comment>
<organism evidence="4 5">
    <name type="scientific">Magnetofaba australis IT-1</name>
    <dbReference type="NCBI Taxonomy" id="1434232"/>
    <lineage>
        <taxon>Bacteria</taxon>
        <taxon>Pseudomonadati</taxon>
        <taxon>Pseudomonadota</taxon>
        <taxon>Magnetococcia</taxon>
        <taxon>Magnetococcales</taxon>
        <taxon>Magnetococcaceae</taxon>
        <taxon>Magnetofaba</taxon>
    </lineage>
</organism>
<dbReference type="STRING" id="1434232.MAIT1_00502"/>
<comment type="similarity">
    <text evidence="2">Belongs to the NAD(P)-dependent epimerase/dehydratase family.</text>
</comment>
<evidence type="ECO:0000256" key="1">
    <source>
        <dbReference type="ARBA" id="ARBA00005125"/>
    </source>
</evidence>
<dbReference type="Pfam" id="PF01370">
    <property type="entry name" value="Epimerase"/>
    <property type="match status" value="1"/>
</dbReference>
<evidence type="ECO:0000259" key="3">
    <source>
        <dbReference type="Pfam" id="PF01370"/>
    </source>
</evidence>
<name>A0A1Y2JYY7_9PROT</name>
<evidence type="ECO:0000313" key="4">
    <source>
        <dbReference type="EMBL" id="OSM00079.1"/>
    </source>
</evidence>
<sequence>MAINVQGVQQALTACARQDATLIFISTSGVYAPLDVHALREDDPIEPPRAYGESKYIGERLCRAWWTEQSVPVKILRLFNVYGAYQSADLLPGYVLQQAVSGEPIALKTPQAQRDFLHADDAARAILSACAQSWEGFDLFNVGEGVSRSVAEFVETLERVMGRALPQERQPADDANEQDEVSQFRADITRIHNALGWSPSLDLEAGLRRTLQQMGVETVEESEEAD</sequence>
<evidence type="ECO:0000313" key="5">
    <source>
        <dbReference type="Proteomes" id="UP000194003"/>
    </source>
</evidence>
<dbReference type="PRINTS" id="PR01713">
    <property type="entry name" value="NUCEPIMERASE"/>
</dbReference>
<dbReference type="Gene3D" id="3.40.50.720">
    <property type="entry name" value="NAD(P)-binding Rossmann-like Domain"/>
    <property type="match status" value="1"/>
</dbReference>
<feature type="domain" description="NAD-dependent epimerase/dehydratase" evidence="3">
    <location>
        <begin position="2"/>
        <end position="143"/>
    </location>
</feature>
<dbReference type="Proteomes" id="UP000194003">
    <property type="component" value="Unassembled WGS sequence"/>
</dbReference>
<dbReference type="AlphaFoldDB" id="A0A1Y2JYY7"/>
<proteinExistence type="inferred from homology"/>
<gene>
    <name evidence="4" type="ORF">MAIT1_00502</name>
</gene>
<protein>
    <submittedName>
        <fullName evidence="4">Putative NAD-dependent epimerase/dehydratase</fullName>
    </submittedName>
</protein>
<comment type="pathway">
    <text evidence="1">Bacterial outer membrane biogenesis; LPS O-antigen biosynthesis.</text>
</comment>
<accession>A0A1Y2JYY7</accession>
<keyword evidence="5" id="KW-1185">Reference proteome</keyword>
<dbReference type="InterPro" id="IPR001509">
    <property type="entry name" value="Epimerase_deHydtase"/>
</dbReference>